<sequence>MVFAPSPGTGDGGARLRERSRRDVSALGPAPYAVWWIGRERGGPAPYAMWWTGESAVGLGASTALTEAWIGRRSAAGLFHRAPPDSEVYFRYGPSTPILPGAGLPGSDRT</sequence>
<accession>A0A239GJG6</accession>
<name>A0A239GJG6_9ACTN</name>
<proteinExistence type="predicted"/>
<dbReference type="EMBL" id="FZOD01000014">
    <property type="protein sequence ID" value="SNS69121.1"/>
    <property type="molecule type" value="Genomic_DNA"/>
</dbReference>
<reference evidence="2 3" key="1">
    <citation type="submission" date="2017-06" db="EMBL/GenBank/DDBJ databases">
        <authorList>
            <person name="Kim H.J."/>
            <person name="Triplett B.A."/>
        </authorList>
    </citation>
    <scope>NUCLEOTIDE SEQUENCE [LARGE SCALE GENOMIC DNA]</scope>
    <source>
        <strain evidence="2 3">CGMCC 4.2132</strain>
    </source>
</reference>
<gene>
    <name evidence="2" type="ORF">SAMN05216276_101415</name>
</gene>
<evidence type="ECO:0000256" key="1">
    <source>
        <dbReference type="SAM" id="MobiDB-lite"/>
    </source>
</evidence>
<evidence type="ECO:0000313" key="3">
    <source>
        <dbReference type="Proteomes" id="UP000198282"/>
    </source>
</evidence>
<evidence type="ECO:0000313" key="2">
    <source>
        <dbReference type="EMBL" id="SNS69121.1"/>
    </source>
</evidence>
<organism evidence="2 3">
    <name type="scientific">Streptosporangium subroseum</name>
    <dbReference type="NCBI Taxonomy" id="106412"/>
    <lineage>
        <taxon>Bacteria</taxon>
        <taxon>Bacillati</taxon>
        <taxon>Actinomycetota</taxon>
        <taxon>Actinomycetes</taxon>
        <taxon>Streptosporangiales</taxon>
        <taxon>Streptosporangiaceae</taxon>
        <taxon>Streptosporangium</taxon>
    </lineage>
</organism>
<keyword evidence="3" id="KW-1185">Reference proteome</keyword>
<dbReference type="Proteomes" id="UP000198282">
    <property type="component" value="Unassembled WGS sequence"/>
</dbReference>
<feature type="region of interest" description="Disordered" evidence="1">
    <location>
        <begin position="1"/>
        <end position="21"/>
    </location>
</feature>
<protein>
    <submittedName>
        <fullName evidence="2">Uncharacterized protein</fullName>
    </submittedName>
</protein>
<dbReference type="AlphaFoldDB" id="A0A239GJG6"/>